<protein>
    <submittedName>
        <fullName evidence="4">Nose resistant to fluoxetine protein 6</fullName>
    </submittedName>
</protein>
<dbReference type="Proteomes" id="UP000886998">
    <property type="component" value="Unassembled WGS sequence"/>
</dbReference>
<dbReference type="OrthoDB" id="118951at2759"/>
<feature type="transmembrane region" description="Helical" evidence="1">
    <location>
        <begin position="343"/>
        <end position="363"/>
    </location>
</feature>
<keyword evidence="2" id="KW-0732">Signal</keyword>
<feature type="transmembrane region" description="Helical" evidence="1">
    <location>
        <begin position="303"/>
        <end position="323"/>
    </location>
</feature>
<organism evidence="4 5">
    <name type="scientific">Trichonephila inaurata madagascariensis</name>
    <dbReference type="NCBI Taxonomy" id="2747483"/>
    <lineage>
        <taxon>Eukaryota</taxon>
        <taxon>Metazoa</taxon>
        <taxon>Ecdysozoa</taxon>
        <taxon>Arthropoda</taxon>
        <taxon>Chelicerata</taxon>
        <taxon>Arachnida</taxon>
        <taxon>Araneae</taxon>
        <taxon>Araneomorphae</taxon>
        <taxon>Entelegynae</taxon>
        <taxon>Araneoidea</taxon>
        <taxon>Nephilidae</taxon>
        <taxon>Trichonephila</taxon>
        <taxon>Trichonephila inaurata</taxon>
    </lineage>
</organism>
<feature type="chain" id="PRO_5036464419" evidence="2">
    <location>
        <begin position="20"/>
        <end position="635"/>
    </location>
</feature>
<evidence type="ECO:0000313" key="4">
    <source>
        <dbReference type="EMBL" id="GFY71975.1"/>
    </source>
</evidence>
<dbReference type="EMBL" id="BMAV01019194">
    <property type="protein sequence ID" value="GFY71975.1"/>
    <property type="molecule type" value="Genomic_DNA"/>
</dbReference>
<feature type="signal peptide" evidence="2">
    <location>
        <begin position="1"/>
        <end position="19"/>
    </location>
</feature>
<keyword evidence="1" id="KW-0812">Transmembrane</keyword>
<keyword evidence="1" id="KW-0472">Membrane</keyword>
<gene>
    <name evidence="4" type="primary">nrf-6</name>
    <name evidence="4" type="ORF">TNIN_309821</name>
</gene>
<accession>A0A8X7CNA9</accession>
<keyword evidence="1" id="KW-1133">Transmembrane helix</keyword>
<feature type="transmembrane region" description="Helical" evidence="1">
    <location>
        <begin position="383"/>
        <end position="403"/>
    </location>
</feature>
<dbReference type="Pfam" id="PF01757">
    <property type="entry name" value="Acyl_transf_3"/>
    <property type="match status" value="1"/>
</dbReference>
<feature type="domain" description="Acyltransferase 3" evidence="3">
    <location>
        <begin position="297"/>
        <end position="610"/>
    </location>
</feature>
<dbReference type="AlphaFoldDB" id="A0A8X7CNA9"/>
<proteinExistence type="predicted"/>
<feature type="transmembrane region" description="Helical" evidence="1">
    <location>
        <begin position="184"/>
        <end position="207"/>
    </location>
</feature>
<name>A0A8X7CNA9_9ARAC</name>
<dbReference type="GO" id="GO:0016747">
    <property type="term" value="F:acyltransferase activity, transferring groups other than amino-acyl groups"/>
    <property type="evidence" value="ECO:0007669"/>
    <property type="project" value="InterPro"/>
</dbReference>
<evidence type="ECO:0000256" key="1">
    <source>
        <dbReference type="SAM" id="Phobius"/>
    </source>
</evidence>
<evidence type="ECO:0000313" key="5">
    <source>
        <dbReference type="Proteomes" id="UP000886998"/>
    </source>
</evidence>
<dbReference type="PANTHER" id="PTHR11161:SF69">
    <property type="entry name" value="NOSE RESISTANT TO FLUOXETINE PROTEIN 6-LIKE PROTEIN"/>
    <property type="match status" value="1"/>
</dbReference>
<reference evidence="4" key="1">
    <citation type="submission" date="2020-08" db="EMBL/GenBank/DDBJ databases">
        <title>Multicomponent nature underlies the extraordinary mechanical properties of spider dragline silk.</title>
        <authorList>
            <person name="Kono N."/>
            <person name="Nakamura H."/>
            <person name="Mori M."/>
            <person name="Yoshida Y."/>
            <person name="Ohtoshi R."/>
            <person name="Malay A.D."/>
            <person name="Moran D.A.P."/>
            <person name="Tomita M."/>
            <person name="Numata K."/>
            <person name="Arakawa K."/>
        </authorList>
    </citation>
    <scope>NUCLEOTIDE SEQUENCE</scope>
</reference>
<dbReference type="PANTHER" id="PTHR11161">
    <property type="entry name" value="O-ACYLTRANSFERASE"/>
    <property type="match status" value="1"/>
</dbReference>
<feature type="transmembrane region" description="Helical" evidence="1">
    <location>
        <begin position="597"/>
        <end position="618"/>
    </location>
</feature>
<keyword evidence="5" id="KW-1185">Reference proteome</keyword>
<dbReference type="InterPro" id="IPR002656">
    <property type="entry name" value="Acyl_transf_3_dom"/>
</dbReference>
<dbReference type="InterPro" id="IPR052728">
    <property type="entry name" value="O2_lipid_transport_reg"/>
</dbReference>
<sequence length="635" mass="73211">MKRSIVYFVLCLSTVYSDANFNGLDASPASKSDFSSSFWKEYFEKVYRNVTGAAEGGVFAKEKHEFLTEAQSKCLKDVKYIFRHLKSKWVIQSNVRCLWQSTQRYPSREFSVDWKIRGVRGRARGCRQKRFPLGNRRNLLRRYMECETAKQRSLPFLGEYGEFLNFHSMTCKETFPRLSVPALIFLYILGAYFSFIIAGSCITLCEYIRSSCTSSSKCAKEQSSAFTDFVSEEGDAHFIDGESFTELLITKKSCSLLSNGAFQRCFKASSVFLRCFCLFSNTAKILDTSTTANTFSCIHGIRFFSMAWVILGHTYIHNTNIIGNYMDLLHSIDNLPFQTVTQGTFSVDSFFLISGFLLCYLFLEESDKRNGKINLFVLCLHRFVRLTPVYMLLIAFNTLVFKYTGSGPFWGDDSDIGSCKQYWWWNLLYINNFLPLESMCITWTWYLADDMQFFLVGIILMSILGRWPVVGLTIGITLLFGSWIVTWCISYYYDLVPLFVGITTATDYETYKNRLVLAWNLIYSKPYCRCGPYIIGILLAYIMYQNRNKNWNMKLWLKCLGWCCGSFCSLSVVFGMYHVQENATLFHFYSAFSRSAFSLGVAWVIFCCLSGNGGNVVFRLFDHLLHDCPCNQRNI</sequence>
<comment type="caution">
    <text evidence="4">The sequence shown here is derived from an EMBL/GenBank/DDBJ whole genome shotgun (WGS) entry which is preliminary data.</text>
</comment>
<feature type="transmembrane region" description="Helical" evidence="1">
    <location>
        <begin position="423"/>
        <end position="448"/>
    </location>
</feature>
<evidence type="ECO:0000259" key="3">
    <source>
        <dbReference type="Pfam" id="PF01757"/>
    </source>
</evidence>
<evidence type="ECO:0000256" key="2">
    <source>
        <dbReference type="SAM" id="SignalP"/>
    </source>
</evidence>
<feature type="transmembrane region" description="Helical" evidence="1">
    <location>
        <begin position="469"/>
        <end position="493"/>
    </location>
</feature>
<feature type="transmembrane region" description="Helical" evidence="1">
    <location>
        <begin position="555"/>
        <end position="577"/>
    </location>
</feature>